<evidence type="ECO:0000313" key="3">
    <source>
        <dbReference type="Proteomes" id="UP000305196"/>
    </source>
</evidence>
<evidence type="ECO:0008006" key="4">
    <source>
        <dbReference type="Google" id="ProtNLM"/>
    </source>
</evidence>
<evidence type="ECO:0000313" key="2">
    <source>
        <dbReference type="EMBL" id="SCA60452.2"/>
    </source>
</evidence>
<feature type="non-terminal residue" evidence="2">
    <location>
        <position position="1"/>
    </location>
</feature>
<reference evidence="2 3" key="1">
    <citation type="submission" date="2016-07" db="EMBL/GenBank/DDBJ databases">
        <authorList>
            <consortium name="Pathogen Informatics"/>
        </authorList>
    </citation>
    <scope>NUCLEOTIDE SEQUENCE [LARGE SCALE GENOMIC DNA]</scope>
</reference>
<organism evidence="2 3">
    <name type="scientific">Plasmodium vivax</name>
    <name type="common">malaria parasite P. vivax</name>
    <dbReference type="NCBI Taxonomy" id="5855"/>
    <lineage>
        <taxon>Eukaryota</taxon>
        <taxon>Sar</taxon>
        <taxon>Alveolata</taxon>
        <taxon>Apicomplexa</taxon>
        <taxon>Aconoidasida</taxon>
        <taxon>Haemosporida</taxon>
        <taxon>Plasmodiidae</taxon>
        <taxon>Plasmodium</taxon>
        <taxon>Plasmodium (Plasmodium)</taxon>
    </lineage>
</organism>
<dbReference type="VEuPathDB" id="PlasmoDB:PVW1_050045400"/>
<dbReference type="VEuPathDB" id="PlasmoDB:PVPAM_010006100"/>
<sequence length="308" mass="35427">LDDTKYEKCHELTLDIFQSVNETHKGTLRNIGSFVDCGYNYLTAFGDETLINLCKYLNLWLDVQKSIYVNGESNVSEEDWQIVENVWDDLDRHYGSSKCRRQEDRYDISNKKKHMELLKYCIYRDHIKKRCESIIKHNSNIQRYCPALSEYTDKKYEEFKSENTCLDNSDGDNLYKYYVSDECTLYNMSKTFPVFDSGKKAILDDDNDDNIRKAIKECRNAVKVEDRLQEQAEDGTNGPSELPESDNGHAESEDVRTGLENGFSESTDLGFSSATAVTSPNDKHSKPIYYAGLSVSGAFFTSMVLYKV</sequence>
<dbReference type="VEuPathDB" id="PlasmoDB:PVP01_0007150"/>
<name>A0A1G4E7V5_PLAVI</name>
<dbReference type="Proteomes" id="UP000305196">
    <property type="component" value="Unassembled WGS sequence"/>
</dbReference>
<gene>
    <name evidence="2" type="ORF">PVC01_000065600</name>
</gene>
<accession>A0A1G4E7V5</accession>
<dbReference type="EMBL" id="FLYI01000188">
    <property type="protein sequence ID" value="SCA60452.2"/>
    <property type="molecule type" value="Genomic_DNA"/>
</dbReference>
<feature type="compositionally biased region" description="Basic and acidic residues" evidence="1">
    <location>
        <begin position="246"/>
        <end position="256"/>
    </location>
</feature>
<proteinExistence type="predicted"/>
<feature type="region of interest" description="Disordered" evidence="1">
    <location>
        <begin position="226"/>
        <end position="256"/>
    </location>
</feature>
<dbReference type="AlphaFoldDB" id="A0A1G4E7V5"/>
<evidence type="ECO:0000256" key="1">
    <source>
        <dbReference type="SAM" id="MobiDB-lite"/>
    </source>
</evidence>
<protein>
    <recommendedName>
        <fullName evidence="4">Vir</fullName>
    </recommendedName>
</protein>